<feature type="repeat" description="WD" evidence="7">
    <location>
        <begin position="241"/>
        <end position="284"/>
    </location>
</feature>
<comment type="caution">
    <text evidence="9">The sequence shown here is derived from an EMBL/GenBank/DDBJ whole genome shotgun (WGS) entry which is preliminary data.</text>
</comment>
<evidence type="ECO:0000256" key="2">
    <source>
        <dbReference type="ARBA" id="ARBA00022490"/>
    </source>
</evidence>
<dbReference type="InterPro" id="IPR001680">
    <property type="entry name" value="WD40_rpt"/>
</dbReference>
<keyword evidence="10" id="KW-1185">Reference proteome</keyword>
<evidence type="ECO:0000256" key="1">
    <source>
        <dbReference type="ARBA" id="ARBA00004496"/>
    </source>
</evidence>
<feature type="region of interest" description="Disordered" evidence="8">
    <location>
        <begin position="1074"/>
        <end position="1094"/>
    </location>
</feature>
<keyword evidence="3 7" id="KW-0853">WD repeat</keyword>
<evidence type="ECO:0000256" key="3">
    <source>
        <dbReference type="ARBA" id="ARBA00022574"/>
    </source>
</evidence>
<dbReference type="PANTHER" id="PTHR14344:SF3">
    <property type="entry name" value="WD REPEAT-CONTAINING PROTEIN 6"/>
    <property type="match status" value="1"/>
</dbReference>
<dbReference type="SMART" id="SM00320">
    <property type="entry name" value="WD40"/>
    <property type="match status" value="8"/>
</dbReference>
<keyword evidence="5" id="KW-0677">Repeat</keyword>
<sequence length="1355" mass="143880">MAHKHSYALSPVTALAFLSDKADPSSPEPRALLLAGEDVWLKVFDVQTSRLVAKIKIFDSQPIHGICVGPALPGGSVGEDDDGSTTTRTAEDVLLWGGHSVALLPGASLHALVRGETPRAPVECRAPDWVYDGLLFPRGRGQGACGVIVTAHNEILPLFASGERNGSSSSIAFGPPTSPSRPILYSAHLSLDAPSEDDDATTVLVAAGTVFGEIVVWRWRRHRETSRPGRESRCCEVLHVLTGHEGSVFGVCVVPEPVEVLPGVALRLLVSCSDDRTVRVWDVSVAGDAQEGPGSERSRGDGRAEPTAETGLFLDGPRETGFGRDKLAEAGEDSQGGSARCVAMAMGHVSRIWHVKVGRVLPGPGGKLEIFSFGEDASRQRWELDVAVLKRWAAETNRREPGTLRRCDASACHSGKNIWSAAVLDRGEEVEPLVATGGADGRIVMSGRIGAQRGPAAADGGVYQDLNLSLAFDDVLRSLNAGSDGAAPKPGSAKPAFQRYAFLSDTVLAVTASGRLFLATMGEPLAWEEVALPDAVVADLGPYNVIKSPARDTAVLGSASGKIYLFRRGHGMREVADLEAKVSDIVLLDAAAAAAAATHEGPWTVLANILGLDHAVLLNFDPSTGSCTTDPCKVRLPEQYIVTAAAFIGSTLILGSRTGSLTAYSRDPATGDFIVAAFRKDCKTKDAVTCIVPIPGGTSSFLTTCRDGRYRIYTLSDTPNLRLDLQHEISPPLNTLETAFFTTARDASSPDATSHRQSRHRSHLILHGFRGPNFVVYDDSDRSVLSSTPCGGAHRPFATVSRLHDPGQTRFVFSRAGTLRVVSQSAASERILRSGGHGREIKALAACRFAAAADNHKADAGTGDEGNSDVLVATAAEDTTIRLWRHHHGPRSHAGDAFTTPSLPSLEPLATLEGHSAGIQTLRFFRHPPAARPGQPPVQYLFSSAGSEELFAWRISRVGSAAYDALAVVREAAWEREERNADGDQDGQQQTRRPQRAHGQGPPPGKDLRIVDFEVASWTSQPSEGGETGRGDGGSEILVTMVLSDSTVRSYIYTPPSADGRTSTPTRHASGLGVVADNPPPSPPISSQLAPSTNGRFRPLCRGRYTGACPFQVRHLHVDPRSSTVHALVAYTDGHVGVWEAGPGLDGGDEANKTAPATFRLALVVRLHQSSIKSLDLQPAPSPAEPAATAASSRWLVATGGDDNALCFLDLARPRRGDDGESERYVVLARHRVRGAHAAAVTGLCLLPGRAAGDRGGAEQREMARVAYLATVSNDQRVKLWRAERSRCLGPENGHGAPNNDNNDNNMRVALLDNRYCPVADAGDMTVVPSGAGSTTTTFMVGGVGVDMWNVTTAS</sequence>
<dbReference type="Pfam" id="PF00400">
    <property type="entry name" value="WD40"/>
    <property type="match status" value="1"/>
</dbReference>
<accession>A0ABR4DIM5</accession>
<dbReference type="RefSeq" id="XP_070868942.1">
    <property type="nucleotide sequence ID" value="XM_071008669.1"/>
</dbReference>
<evidence type="ECO:0000256" key="6">
    <source>
        <dbReference type="ARBA" id="ARBA00038255"/>
    </source>
</evidence>
<evidence type="ECO:0000313" key="10">
    <source>
        <dbReference type="Proteomes" id="UP001600064"/>
    </source>
</evidence>
<keyword evidence="2" id="KW-0963">Cytoplasm</keyword>
<dbReference type="Gene3D" id="2.130.10.10">
    <property type="entry name" value="YVTN repeat-like/Quinoprotein amine dehydrogenase"/>
    <property type="match status" value="3"/>
</dbReference>
<organism evidence="9 10">
    <name type="scientific">Remersonia thermophila</name>
    <dbReference type="NCBI Taxonomy" id="72144"/>
    <lineage>
        <taxon>Eukaryota</taxon>
        <taxon>Fungi</taxon>
        <taxon>Dikarya</taxon>
        <taxon>Ascomycota</taxon>
        <taxon>Pezizomycotina</taxon>
        <taxon>Sordariomycetes</taxon>
        <taxon>Sordariomycetidae</taxon>
        <taxon>Sordariales</taxon>
        <taxon>Sordariales incertae sedis</taxon>
        <taxon>Remersonia</taxon>
    </lineage>
</organism>
<reference evidence="9 10" key="1">
    <citation type="journal article" date="2024" name="Commun. Biol.">
        <title>Comparative genomic analysis of thermophilic fungi reveals convergent evolutionary adaptations and gene losses.</title>
        <authorList>
            <person name="Steindorff A.S."/>
            <person name="Aguilar-Pontes M.V."/>
            <person name="Robinson A.J."/>
            <person name="Andreopoulos B."/>
            <person name="LaButti K."/>
            <person name="Kuo A."/>
            <person name="Mondo S."/>
            <person name="Riley R."/>
            <person name="Otillar R."/>
            <person name="Haridas S."/>
            <person name="Lipzen A."/>
            <person name="Grimwood J."/>
            <person name="Schmutz J."/>
            <person name="Clum A."/>
            <person name="Reid I.D."/>
            <person name="Moisan M.C."/>
            <person name="Butler G."/>
            <person name="Nguyen T.T.M."/>
            <person name="Dewar K."/>
            <person name="Conant G."/>
            <person name="Drula E."/>
            <person name="Henrissat B."/>
            <person name="Hansel C."/>
            <person name="Singer S."/>
            <person name="Hutchinson M.I."/>
            <person name="de Vries R.P."/>
            <person name="Natvig D.O."/>
            <person name="Powell A.J."/>
            <person name="Tsang A."/>
            <person name="Grigoriev I.V."/>
        </authorList>
    </citation>
    <scope>NUCLEOTIDE SEQUENCE [LARGE SCALE GENOMIC DNA]</scope>
    <source>
        <strain evidence="9 10">ATCC 22073</strain>
    </source>
</reference>
<comment type="similarity">
    <text evidence="6">Belongs to the WD repeat WDR6 family.</text>
</comment>
<evidence type="ECO:0000256" key="8">
    <source>
        <dbReference type="SAM" id="MobiDB-lite"/>
    </source>
</evidence>
<dbReference type="SUPFAM" id="SSF50978">
    <property type="entry name" value="WD40 repeat-like"/>
    <property type="match status" value="3"/>
</dbReference>
<name>A0ABR4DIM5_9PEZI</name>
<feature type="compositionally biased region" description="Polar residues" evidence="8">
    <location>
        <begin position="1085"/>
        <end position="1094"/>
    </location>
</feature>
<comment type="subcellular location">
    <subcellularLocation>
        <location evidence="1">Cytoplasm</location>
    </subcellularLocation>
</comment>
<dbReference type="GeneID" id="98123313"/>
<evidence type="ECO:0000313" key="9">
    <source>
        <dbReference type="EMBL" id="KAL2270218.1"/>
    </source>
</evidence>
<protein>
    <submittedName>
        <fullName evidence="9">Uncharacterized protein</fullName>
    </submittedName>
</protein>
<dbReference type="EMBL" id="JAZGUE010000002">
    <property type="protein sequence ID" value="KAL2270218.1"/>
    <property type="molecule type" value="Genomic_DNA"/>
</dbReference>
<proteinExistence type="inferred from homology"/>
<dbReference type="PROSITE" id="PS00678">
    <property type="entry name" value="WD_REPEATS_1"/>
    <property type="match status" value="1"/>
</dbReference>
<dbReference type="InterPro" id="IPR051973">
    <property type="entry name" value="tRNA_Anticodon_Mtase-Reg"/>
</dbReference>
<feature type="region of interest" description="Disordered" evidence="8">
    <location>
        <begin position="287"/>
        <end position="319"/>
    </location>
</feature>
<feature type="compositionally biased region" description="Basic and acidic residues" evidence="8">
    <location>
        <begin position="294"/>
        <end position="306"/>
    </location>
</feature>
<feature type="region of interest" description="Disordered" evidence="8">
    <location>
        <begin position="976"/>
        <end position="1008"/>
    </location>
</feature>
<dbReference type="Proteomes" id="UP001600064">
    <property type="component" value="Unassembled WGS sequence"/>
</dbReference>
<keyword evidence="4" id="KW-0819">tRNA processing</keyword>
<dbReference type="PANTHER" id="PTHR14344">
    <property type="entry name" value="WD REPEAT PROTEIN"/>
    <property type="match status" value="1"/>
</dbReference>
<evidence type="ECO:0000256" key="5">
    <source>
        <dbReference type="ARBA" id="ARBA00022737"/>
    </source>
</evidence>
<dbReference type="InterPro" id="IPR036322">
    <property type="entry name" value="WD40_repeat_dom_sf"/>
</dbReference>
<gene>
    <name evidence="9" type="ORF">VTJ83DRAFT_2402</name>
</gene>
<dbReference type="InterPro" id="IPR015943">
    <property type="entry name" value="WD40/YVTN_repeat-like_dom_sf"/>
</dbReference>
<dbReference type="InterPro" id="IPR019775">
    <property type="entry name" value="WD40_repeat_CS"/>
</dbReference>
<dbReference type="PROSITE" id="PS50082">
    <property type="entry name" value="WD_REPEATS_2"/>
    <property type="match status" value="1"/>
</dbReference>
<evidence type="ECO:0000256" key="7">
    <source>
        <dbReference type="PROSITE-ProRule" id="PRU00221"/>
    </source>
</evidence>
<evidence type="ECO:0000256" key="4">
    <source>
        <dbReference type="ARBA" id="ARBA00022694"/>
    </source>
</evidence>